<name>A0ACB8D3K8_DERSI</name>
<proteinExistence type="predicted"/>
<sequence length="171" mass="18402">MTRLYAAAAAAKVNAAHRNAAPSMKPISPGVVSAEPPNKLTRPQGGKIRPYPFYFPMPPSPHSFLSAPLQSAPIPGNERSHALARELSYRAAGDRSAIIRPQPFSLSVGDNYRRILSRRSFSIPTSTPPVVQLNAHTSVTAQPYCIWSGFAKTFPTSIPFQTPPSPPGRSG</sequence>
<comment type="caution">
    <text evidence="1">The sequence shown here is derived from an EMBL/GenBank/DDBJ whole genome shotgun (WGS) entry which is preliminary data.</text>
</comment>
<accession>A0ACB8D3K8</accession>
<evidence type="ECO:0000313" key="1">
    <source>
        <dbReference type="EMBL" id="KAH7959002.1"/>
    </source>
</evidence>
<organism evidence="1 2">
    <name type="scientific">Dermacentor silvarum</name>
    <name type="common">Tick</name>
    <dbReference type="NCBI Taxonomy" id="543639"/>
    <lineage>
        <taxon>Eukaryota</taxon>
        <taxon>Metazoa</taxon>
        <taxon>Ecdysozoa</taxon>
        <taxon>Arthropoda</taxon>
        <taxon>Chelicerata</taxon>
        <taxon>Arachnida</taxon>
        <taxon>Acari</taxon>
        <taxon>Parasitiformes</taxon>
        <taxon>Ixodida</taxon>
        <taxon>Ixodoidea</taxon>
        <taxon>Ixodidae</taxon>
        <taxon>Rhipicephalinae</taxon>
        <taxon>Dermacentor</taxon>
    </lineage>
</organism>
<gene>
    <name evidence="1" type="ORF">HPB49_007103</name>
</gene>
<protein>
    <submittedName>
        <fullName evidence="1">Uncharacterized protein</fullName>
    </submittedName>
</protein>
<dbReference type="Proteomes" id="UP000821865">
    <property type="component" value="Chromosome 3"/>
</dbReference>
<keyword evidence="2" id="KW-1185">Reference proteome</keyword>
<evidence type="ECO:0000313" key="2">
    <source>
        <dbReference type="Proteomes" id="UP000821865"/>
    </source>
</evidence>
<dbReference type="EMBL" id="CM023472">
    <property type="protein sequence ID" value="KAH7959002.1"/>
    <property type="molecule type" value="Genomic_DNA"/>
</dbReference>
<reference evidence="1" key="1">
    <citation type="submission" date="2020-05" db="EMBL/GenBank/DDBJ databases">
        <title>Large-scale comparative analyses of tick genomes elucidate their genetic diversity and vector capacities.</title>
        <authorList>
            <person name="Jia N."/>
            <person name="Wang J."/>
            <person name="Shi W."/>
            <person name="Du L."/>
            <person name="Sun Y."/>
            <person name="Zhan W."/>
            <person name="Jiang J."/>
            <person name="Wang Q."/>
            <person name="Zhang B."/>
            <person name="Ji P."/>
            <person name="Sakyi L.B."/>
            <person name="Cui X."/>
            <person name="Yuan T."/>
            <person name="Jiang B."/>
            <person name="Yang W."/>
            <person name="Lam T.T.-Y."/>
            <person name="Chang Q."/>
            <person name="Ding S."/>
            <person name="Wang X."/>
            <person name="Zhu J."/>
            <person name="Ruan X."/>
            <person name="Zhao L."/>
            <person name="Wei J."/>
            <person name="Que T."/>
            <person name="Du C."/>
            <person name="Cheng J."/>
            <person name="Dai P."/>
            <person name="Han X."/>
            <person name="Huang E."/>
            <person name="Gao Y."/>
            <person name="Liu J."/>
            <person name="Shao H."/>
            <person name="Ye R."/>
            <person name="Li L."/>
            <person name="Wei W."/>
            <person name="Wang X."/>
            <person name="Wang C."/>
            <person name="Yang T."/>
            <person name="Huo Q."/>
            <person name="Li W."/>
            <person name="Guo W."/>
            <person name="Chen H."/>
            <person name="Zhou L."/>
            <person name="Ni X."/>
            <person name="Tian J."/>
            <person name="Zhou Y."/>
            <person name="Sheng Y."/>
            <person name="Liu T."/>
            <person name="Pan Y."/>
            <person name="Xia L."/>
            <person name="Li J."/>
            <person name="Zhao F."/>
            <person name="Cao W."/>
        </authorList>
    </citation>
    <scope>NUCLEOTIDE SEQUENCE</scope>
    <source>
        <strain evidence="1">Dsil-2018</strain>
    </source>
</reference>